<feature type="signal peptide" evidence="1">
    <location>
        <begin position="1"/>
        <end position="19"/>
    </location>
</feature>
<dbReference type="PANTHER" id="PTHR34407">
    <property type="entry name" value="EXPRESSED PROTEIN"/>
    <property type="match status" value="1"/>
</dbReference>
<organism evidence="2 3">
    <name type="scientific">Seminavis robusta</name>
    <dbReference type="NCBI Taxonomy" id="568900"/>
    <lineage>
        <taxon>Eukaryota</taxon>
        <taxon>Sar</taxon>
        <taxon>Stramenopiles</taxon>
        <taxon>Ochrophyta</taxon>
        <taxon>Bacillariophyta</taxon>
        <taxon>Bacillariophyceae</taxon>
        <taxon>Bacillariophycidae</taxon>
        <taxon>Naviculales</taxon>
        <taxon>Naviculaceae</taxon>
        <taxon>Seminavis</taxon>
    </lineage>
</organism>
<dbReference type="EMBL" id="CAICTM010000020">
    <property type="protein sequence ID" value="CAB9497432.1"/>
    <property type="molecule type" value="Genomic_DNA"/>
</dbReference>
<evidence type="ECO:0000313" key="3">
    <source>
        <dbReference type="Proteomes" id="UP001153069"/>
    </source>
</evidence>
<evidence type="ECO:0000313" key="2">
    <source>
        <dbReference type="EMBL" id="CAB9497432.1"/>
    </source>
</evidence>
<keyword evidence="3" id="KW-1185">Reference proteome</keyword>
<accession>A0A9N8D6M3</accession>
<feature type="chain" id="PRO_5040338078" evidence="1">
    <location>
        <begin position="20"/>
        <end position="695"/>
    </location>
</feature>
<protein>
    <submittedName>
        <fullName evidence="2">Uncharacterized protein</fullName>
    </submittedName>
</protein>
<dbReference type="AlphaFoldDB" id="A0A9N8D6M3"/>
<dbReference type="Proteomes" id="UP001153069">
    <property type="component" value="Unassembled WGS sequence"/>
</dbReference>
<name>A0A9N8D6M3_9STRA</name>
<keyword evidence="1" id="KW-0732">Signal</keyword>
<proteinExistence type="predicted"/>
<gene>
    <name evidence="2" type="ORF">SEMRO_20_G013810.1</name>
</gene>
<evidence type="ECO:0000256" key="1">
    <source>
        <dbReference type="SAM" id="SignalP"/>
    </source>
</evidence>
<dbReference type="PANTHER" id="PTHR34407:SF1">
    <property type="entry name" value="SGNH HYDROLASE-TYPE ESTERASE DOMAIN-CONTAINING PROTEIN"/>
    <property type="match status" value="1"/>
</dbReference>
<dbReference type="OrthoDB" id="39700at2759"/>
<sequence length="695" mass="79071">MRVSYKFRLLAILALVCLALYKMSSFQRSTQEDYLRFMLSGRSTEGISTNSASTNPWMNHNPPNICQALPPAFQHATPLSLWTQHLDYIHKASQLLPQDPDYEFSDLTAQLLHLISPRLPNSIKTVPRDLSSVRHVLEKVLWPRWQYIIKDHTDNKLQEENIPRPVRVVVMGGSVVAGINCQQVFAKKVKHKLSQKVCAWPHRLQSFLDQIVESLLVQRDNQNRSDKESNLRLFQVHTVVMGGSNTISGNAILEFDLLPPEAKNPDIIINAYSTNDMHLNTFYQQGDTNNHLNGGTPTAGSWREMTLPVLQDFIRLAHSPLPQCSSSSSTADRVPLQPPVILHLDDYLGNEQREILATTELSQAVHVLANYYGIITALSYADMVRDWVYGDTHEFWFSPFGWYRAYKLDKSKMVREIHPGMPMHMVVPWIVSYAFLTLWTTYCDGHAFAHDARPQEQSAPSKKVLDDEYEIARWERGLPLPALWGNTRFPGKPHAPPRGLPPPLHPDLSLQEVSTLWKNESDATAASSCVSPENPKCPFAWVSGLLSDHNALDEATVETYFREHSLEFHNQGWKVRRHVDGKKIGYVPELEQPGATMTLVFGGGTIRQVVVFYLKSYGERWEQSRLRIQLDRVAQGSSKVSMLTKDLVGFHGKNTSEMYVERMVLAEPITQERLRLEARFESGKVFKIMGLLVCR</sequence>
<reference evidence="2" key="1">
    <citation type="submission" date="2020-06" db="EMBL/GenBank/DDBJ databases">
        <authorList>
            <consortium name="Plant Systems Biology data submission"/>
        </authorList>
    </citation>
    <scope>NUCLEOTIDE SEQUENCE</scope>
    <source>
        <strain evidence="2">D6</strain>
    </source>
</reference>
<comment type="caution">
    <text evidence="2">The sequence shown here is derived from an EMBL/GenBank/DDBJ whole genome shotgun (WGS) entry which is preliminary data.</text>
</comment>